<accession>A0AAD9CUK4</accession>
<keyword evidence="2" id="KW-1185">Reference proteome</keyword>
<name>A0AAD9CUK4_DISEL</name>
<gene>
    <name evidence="1" type="ORF">KUDE01_013115</name>
</gene>
<protein>
    <submittedName>
        <fullName evidence="1">Choline transporter-like protein 1</fullName>
    </submittedName>
</protein>
<dbReference type="Proteomes" id="UP001228049">
    <property type="component" value="Unassembled WGS sequence"/>
</dbReference>
<proteinExistence type="predicted"/>
<sequence>MDRRRMSLTAPTQLACGAESWDWKPPMAPTSTDVMVPEAEGNPLVMPQARHVLAFSETTQPDEHCAGQ</sequence>
<evidence type="ECO:0000313" key="1">
    <source>
        <dbReference type="EMBL" id="KAK1905939.1"/>
    </source>
</evidence>
<dbReference type="EMBL" id="JASDAP010000003">
    <property type="protein sequence ID" value="KAK1905939.1"/>
    <property type="molecule type" value="Genomic_DNA"/>
</dbReference>
<comment type="caution">
    <text evidence="1">The sequence shown here is derived from an EMBL/GenBank/DDBJ whole genome shotgun (WGS) entry which is preliminary data.</text>
</comment>
<dbReference type="AlphaFoldDB" id="A0AAD9CUK4"/>
<evidence type="ECO:0000313" key="2">
    <source>
        <dbReference type="Proteomes" id="UP001228049"/>
    </source>
</evidence>
<reference evidence="1" key="1">
    <citation type="submission" date="2023-04" db="EMBL/GenBank/DDBJ databases">
        <title>Chromosome-level genome of Chaenocephalus aceratus.</title>
        <authorList>
            <person name="Park H."/>
        </authorList>
    </citation>
    <scope>NUCLEOTIDE SEQUENCE</scope>
    <source>
        <strain evidence="1">DE</strain>
        <tissue evidence="1">Muscle</tissue>
    </source>
</reference>
<organism evidence="1 2">
    <name type="scientific">Dissostichus eleginoides</name>
    <name type="common">Patagonian toothfish</name>
    <name type="synonym">Dissostichus amissus</name>
    <dbReference type="NCBI Taxonomy" id="100907"/>
    <lineage>
        <taxon>Eukaryota</taxon>
        <taxon>Metazoa</taxon>
        <taxon>Chordata</taxon>
        <taxon>Craniata</taxon>
        <taxon>Vertebrata</taxon>
        <taxon>Euteleostomi</taxon>
        <taxon>Actinopterygii</taxon>
        <taxon>Neopterygii</taxon>
        <taxon>Teleostei</taxon>
        <taxon>Neoteleostei</taxon>
        <taxon>Acanthomorphata</taxon>
        <taxon>Eupercaria</taxon>
        <taxon>Perciformes</taxon>
        <taxon>Notothenioidei</taxon>
        <taxon>Nototheniidae</taxon>
        <taxon>Dissostichus</taxon>
    </lineage>
</organism>